<dbReference type="Proteomes" id="UP000262969">
    <property type="component" value="Unassembled WGS sequence"/>
</dbReference>
<dbReference type="Pfam" id="PF13558">
    <property type="entry name" value="SbcC_Walker_B"/>
    <property type="match status" value="1"/>
</dbReference>
<evidence type="ECO:0000313" key="6">
    <source>
        <dbReference type="Proteomes" id="UP000262969"/>
    </source>
</evidence>
<evidence type="ECO:0000256" key="1">
    <source>
        <dbReference type="ARBA" id="ARBA00006930"/>
    </source>
</evidence>
<evidence type="ECO:0000256" key="2">
    <source>
        <dbReference type="ARBA" id="ARBA00011322"/>
    </source>
</evidence>
<sequence>ELDLEEDKIQYETLEVENKELSSKLVELTTKITLVEEQEKKRQELEQRRLLLVELRKQSDQIKLSQINLQNAKKALYQVKPVADAYHKSRVETENLAREIIEQKNRFNVVSEEAKKKQAEYQEHEKDKVRLEELAIAINQCKEELAQFENLKQLEIRIQDNLKKQEVIVSNEKGLEEQGKILKSEYSELAKELQGYLPIDQEIAECIQIGKDLKSKITKLKSLLEELNRIELESSNLKELQQEYFKKENSYQTASKEYQVLELAYFREQAGLLAMNLKDEEPCPVCGSTSHPKKAECSKEAPTEAMLNQTKGKLEKETIALNQQSLSVSNQNTKISLMWDNLGVVCEELFEEAVGKDKIKDRITEELSRSEEVFLQKNEEYRVLKKNQERRDWCNKHTAEITAALEENVQNIQSLNKEKIAIATVLGQMEGSREQILERRKYATKEECENKHTSLLVESNQIRNNLERLEREFRELRSQWSALKAVIEDNEIKEAKQKAALEEEEKAYQKKLIETSFGSEESYLACLWNEDKIEQTQKMIEDYEKQVSEQHLMIEKLVNEIKDTDSVDIQILHENRNEIISQKSVCERRKEEVNRRIRNNEQIYLDAKKQLEAKGEIQRRYLSINELSKTANGELTGKVKIAFEQYVQAFYFDTVIEEANKRLRKMTFSQYTLHRADSINLRSQGGLEIFVMDHYTGKQRTVKSLSGGESFKAALALALGLSDVIQSYAGGIELDSMFIDEGFGSLDSESLEQAIETLISLTSGNRLVGIISHVTELKERIDKKILIHKTMEGSYIK</sequence>
<accession>A0A3D2X6B6</accession>
<dbReference type="SUPFAM" id="SSF52540">
    <property type="entry name" value="P-loop containing nucleoside triphosphate hydrolases"/>
    <property type="match status" value="1"/>
</dbReference>
<keyword evidence="4" id="KW-0175">Coiled coil</keyword>
<comment type="caution">
    <text evidence="5">The sequence shown here is derived from an EMBL/GenBank/DDBJ whole genome shotgun (WGS) entry which is preliminary data.</text>
</comment>
<feature type="coiled-coil region" evidence="4">
    <location>
        <begin position="452"/>
        <end position="505"/>
    </location>
</feature>
<evidence type="ECO:0000313" key="5">
    <source>
        <dbReference type="EMBL" id="HCL02679.1"/>
    </source>
</evidence>
<dbReference type="AlphaFoldDB" id="A0A3D2X6B6"/>
<feature type="coiled-coil region" evidence="4">
    <location>
        <begin position="107"/>
        <end position="151"/>
    </location>
</feature>
<feature type="non-terminal residue" evidence="5">
    <location>
        <position position="1"/>
    </location>
</feature>
<gene>
    <name evidence="5" type="ORF">DHW61_09760</name>
</gene>
<proteinExistence type="inferred from homology"/>
<comment type="subunit">
    <text evidence="2">Heterodimer of SbcC and SbcD.</text>
</comment>
<evidence type="ECO:0000256" key="3">
    <source>
        <dbReference type="ARBA" id="ARBA00013368"/>
    </source>
</evidence>
<dbReference type="InterPro" id="IPR027417">
    <property type="entry name" value="P-loop_NTPase"/>
</dbReference>
<protein>
    <recommendedName>
        <fullName evidence="3">Nuclease SbcCD subunit C</fullName>
    </recommendedName>
</protein>
<feature type="coiled-coil region" evidence="4">
    <location>
        <begin position="210"/>
        <end position="257"/>
    </location>
</feature>
<evidence type="ECO:0000256" key="4">
    <source>
        <dbReference type="SAM" id="Coils"/>
    </source>
</evidence>
<comment type="similarity">
    <text evidence="1">Belongs to the SMC family. SbcC subfamily.</text>
</comment>
<dbReference type="PANTHER" id="PTHR32114">
    <property type="entry name" value="ABC TRANSPORTER ABCH.3"/>
    <property type="match status" value="1"/>
</dbReference>
<dbReference type="Gene3D" id="3.40.50.300">
    <property type="entry name" value="P-loop containing nucleotide triphosphate hydrolases"/>
    <property type="match status" value="1"/>
</dbReference>
<feature type="coiled-coil region" evidence="4">
    <location>
        <begin position="4"/>
        <end position="75"/>
    </location>
</feature>
<reference evidence="5 6" key="1">
    <citation type="journal article" date="2018" name="Nat. Biotechnol.">
        <title>A standardized bacterial taxonomy based on genome phylogeny substantially revises the tree of life.</title>
        <authorList>
            <person name="Parks D.H."/>
            <person name="Chuvochina M."/>
            <person name="Waite D.W."/>
            <person name="Rinke C."/>
            <person name="Skarshewski A."/>
            <person name="Chaumeil P.A."/>
            <person name="Hugenholtz P."/>
        </authorList>
    </citation>
    <scope>NUCLEOTIDE SEQUENCE [LARGE SCALE GENOMIC DNA]</scope>
    <source>
        <strain evidence="5">UBA11728</strain>
    </source>
</reference>
<dbReference type="EMBL" id="DPVV01000319">
    <property type="protein sequence ID" value="HCL02679.1"/>
    <property type="molecule type" value="Genomic_DNA"/>
</dbReference>
<organism evidence="5 6">
    <name type="scientific">Lachnoclostridium phytofermentans</name>
    <dbReference type="NCBI Taxonomy" id="66219"/>
    <lineage>
        <taxon>Bacteria</taxon>
        <taxon>Bacillati</taxon>
        <taxon>Bacillota</taxon>
        <taxon>Clostridia</taxon>
        <taxon>Lachnospirales</taxon>
        <taxon>Lachnospiraceae</taxon>
    </lineage>
</organism>
<name>A0A3D2X6B6_9FIRM</name>
<feature type="coiled-coil region" evidence="4">
    <location>
        <begin position="533"/>
        <end position="560"/>
    </location>
</feature>
<dbReference type="PANTHER" id="PTHR32114:SF2">
    <property type="entry name" value="ABC TRANSPORTER ABCH.3"/>
    <property type="match status" value="1"/>
</dbReference>